<reference evidence="1 2" key="1">
    <citation type="submission" date="2020-03" db="EMBL/GenBank/DDBJ databases">
        <authorList>
            <person name="Kim M.K."/>
        </authorList>
    </citation>
    <scope>NUCLEOTIDE SEQUENCE [LARGE SCALE GENOMIC DNA]</scope>
    <source>
        <strain evidence="1 2">BT328</strain>
    </source>
</reference>
<dbReference type="Proteomes" id="UP000501802">
    <property type="component" value="Chromosome"/>
</dbReference>
<dbReference type="InterPro" id="IPR026950">
    <property type="entry name" value="Caps_assemb_Wzi"/>
</dbReference>
<organism evidence="1 2">
    <name type="scientific">Spirosoma aureum</name>
    <dbReference type="NCBI Taxonomy" id="2692134"/>
    <lineage>
        <taxon>Bacteria</taxon>
        <taxon>Pseudomonadati</taxon>
        <taxon>Bacteroidota</taxon>
        <taxon>Cytophagia</taxon>
        <taxon>Cytophagales</taxon>
        <taxon>Cytophagaceae</taxon>
        <taxon>Spirosoma</taxon>
    </lineage>
</organism>
<evidence type="ECO:0000313" key="1">
    <source>
        <dbReference type="EMBL" id="QIP14620.1"/>
    </source>
</evidence>
<protein>
    <submittedName>
        <fullName evidence="1">Capsule assembly Wzi family protein</fullName>
    </submittedName>
</protein>
<gene>
    <name evidence="1" type="ORF">G8759_19390</name>
</gene>
<keyword evidence="2" id="KW-1185">Reference proteome</keyword>
<accession>A0A6G9AQD7</accession>
<dbReference type="Pfam" id="PF14052">
    <property type="entry name" value="Caps_assemb_Wzi"/>
    <property type="match status" value="1"/>
</dbReference>
<dbReference type="KEGG" id="spib:G8759_19390"/>
<dbReference type="InterPro" id="IPR038636">
    <property type="entry name" value="Wzi_sf"/>
</dbReference>
<dbReference type="AlphaFoldDB" id="A0A6G9AQD7"/>
<dbReference type="EMBL" id="CP050063">
    <property type="protein sequence ID" value="QIP14620.1"/>
    <property type="molecule type" value="Genomic_DNA"/>
</dbReference>
<sequence length="497" mass="56620">MRLLLPCLFLVSSCFSQTLKPLRYQTEVGSYLSSSGQNPFWLRTNQYGIVPMDHSTLTLRHAMHVDYHDAPKSKRDSLQALNRRVDWGWRAEAVLNAGYSVRLLIPEAYAKVRLGSVEIWAGRRREVIGLVDTTLTSGSYSMSGNALPMLKFQISIPEYTPRKGLFAIKGFYAHGWFEIDRFVKNTRLHQKAIYMRLGKPHWRLKLYGGINHQVMWGGTTTQLPNTRIKNNLLPSTFRDYLDVVSASSLGNRSNVDTNRISQFDRENRIGNHLGTVDLGFEYVAHSYSIFAYRQSIYEDGSLFHLTNLRDGLNGVRIRNLRPLKPRGLQIESVLFEYLYTENQGGSLFIDNSEQQRGRDNYFNHSQYQDGWSRYGMTLGTPFITPSDNSRNDLPRYGFSNNNRVAVMHIGLSGHVHGFFHFQAKASFSENLGTYEVPFPQAVRQFSGILSISTMLPVLNGLTVNTAIATDMGKLYPNTVGYYLGIRKDGQSRKKVDH</sequence>
<dbReference type="Gene3D" id="2.40.160.130">
    <property type="entry name" value="Capsule assembly protein Wzi"/>
    <property type="match status" value="1"/>
</dbReference>
<evidence type="ECO:0000313" key="2">
    <source>
        <dbReference type="Proteomes" id="UP000501802"/>
    </source>
</evidence>
<proteinExistence type="predicted"/>
<name>A0A6G9AQD7_9BACT</name>